<gene>
    <name evidence="1" type="ORF">H3Rhizo37124_000002</name>
</gene>
<organism evidence="1">
    <name type="scientific">Leviviridae sp</name>
    <dbReference type="NCBI Taxonomy" id="2027243"/>
    <lineage>
        <taxon>Viruses</taxon>
        <taxon>Riboviria</taxon>
        <taxon>Orthornavirae</taxon>
        <taxon>Lenarviricota</taxon>
        <taxon>Leviviricetes</taxon>
        <taxon>Norzivirales</taxon>
        <taxon>Fiersviridae</taxon>
    </lineage>
</organism>
<proteinExistence type="predicted"/>
<dbReference type="EMBL" id="MN035037">
    <property type="protein sequence ID" value="QDH89782.1"/>
    <property type="molecule type" value="Genomic_RNA"/>
</dbReference>
<protein>
    <submittedName>
        <fullName evidence="1">Uncharacterized protein</fullName>
    </submittedName>
</protein>
<reference evidence="1" key="1">
    <citation type="submission" date="2019-05" db="EMBL/GenBank/DDBJ databases">
        <title>Metatranscriptomic reconstruction reveals RNA viruses with the potential to shape carbon cycling in soil.</title>
        <authorList>
            <person name="Starr E.P."/>
            <person name="Nuccio E."/>
            <person name="Pett-Ridge J."/>
            <person name="Banfield J.F."/>
            <person name="Firestone M.K."/>
        </authorList>
    </citation>
    <scope>NUCLEOTIDE SEQUENCE</scope>
    <source>
        <strain evidence="1">H3_Rhizo_37_scaffold_124</strain>
    </source>
</reference>
<sequence>MDPKTEKRDRIINLATALFNCLSPRERTYNKHIECRQIAIDLVEWVEAIRYAKKRSTKAKVGPTVQKI</sequence>
<name>A0A514D848_9VIRU</name>
<evidence type="ECO:0000313" key="1">
    <source>
        <dbReference type="EMBL" id="QDH89782.1"/>
    </source>
</evidence>
<accession>A0A514D848</accession>